<dbReference type="KEGG" id="vg:77924968"/>
<dbReference type="EMBL" id="MK977703">
    <property type="protein sequence ID" value="QDF19519.1"/>
    <property type="molecule type" value="Genomic_DNA"/>
</dbReference>
<dbReference type="Proteomes" id="UP000316421">
    <property type="component" value="Segment"/>
</dbReference>
<sequence length="165" mass="17370">MVDRPLLDPTALNGFPGAPFTAGVAAAAAGQIRDECAWHIAPEITETVTIWTDRDAVALLPSLKVKEVLAVRDADGNAVDGWKVKSNGVLRRTSGCWPEEIEVEFTHGYETCPSGLVAVVAERARDIKSGRVKSESLAGRSVSLDTGAGDGSTNAIAKYALPGRP</sequence>
<evidence type="ECO:0000313" key="1">
    <source>
        <dbReference type="EMBL" id="QDF19519.1"/>
    </source>
</evidence>
<reference evidence="1 2" key="1">
    <citation type="submission" date="2019-05" db="EMBL/GenBank/DDBJ databases">
        <authorList>
            <person name="Randall S.G."/>
            <person name="Ball S.L."/>
            <person name="Breitenberger C.A."/>
            <person name="Daniels C.J."/>
            <person name="Garlena R.A."/>
            <person name="Russell D.A."/>
            <person name="Pope W.H."/>
            <person name="Jacobs-Sera D."/>
            <person name="Hatfull G.F."/>
        </authorList>
    </citation>
    <scope>NUCLEOTIDE SEQUENCE [LARGE SCALE GENOMIC DNA]</scope>
</reference>
<keyword evidence="2" id="KW-1185">Reference proteome</keyword>
<accession>A0A4Y6EUC6</accession>
<gene>
    <name evidence="1" type="primary">9</name>
    <name evidence="1" type="ORF">SEA_KUMOTTA_9</name>
</gene>
<evidence type="ECO:0000313" key="2">
    <source>
        <dbReference type="Proteomes" id="UP000316421"/>
    </source>
</evidence>
<protein>
    <submittedName>
        <fullName evidence="1">Head-to-tail adaptor</fullName>
    </submittedName>
</protein>
<name>A0A4Y6EUC6_9CAUD</name>
<proteinExistence type="predicted"/>
<dbReference type="RefSeq" id="YP_010649416.1">
    <property type="nucleotide sequence ID" value="NC_070768.1"/>
</dbReference>
<organism evidence="1 2">
    <name type="scientific">Arthrobacter phage Kumotta</name>
    <dbReference type="NCBI Taxonomy" id="2588498"/>
    <lineage>
        <taxon>Viruses</taxon>
        <taxon>Duplodnaviria</taxon>
        <taxon>Heunggongvirae</taxon>
        <taxon>Uroviricota</taxon>
        <taxon>Caudoviricetes</taxon>
        <taxon>Kumottavirus</taxon>
        <taxon>Kumottavirus kumotta</taxon>
    </lineage>
</organism>
<dbReference type="GeneID" id="77924968"/>